<accession>A0A3M7Q5X1</accession>
<dbReference type="FunFam" id="1.10.1580.10:FF:000001">
    <property type="entry name" value="Nucleolar GTP-binding protein 2"/>
    <property type="match status" value="1"/>
</dbReference>
<dbReference type="PRINTS" id="PR00326">
    <property type="entry name" value="GTP1OBG"/>
</dbReference>
<dbReference type="InterPro" id="IPR050755">
    <property type="entry name" value="TRAFAC_YlqF/YawG_RiboMat"/>
</dbReference>
<dbReference type="EMBL" id="REGN01007404">
    <property type="protein sequence ID" value="RNA06401.1"/>
    <property type="molecule type" value="Genomic_DNA"/>
</dbReference>
<comment type="similarity">
    <text evidence="7">Belongs to the TRAFAC class YlqF/YawG GTPase family. NOG2 subfamily.</text>
</comment>
<dbReference type="InterPro" id="IPR012971">
    <property type="entry name" value="NOG2_N_dom"/>
</dbReference>
<name>A0A3M7Q5X1_BRAPC</name>
<keyword evidence="2 7" id="KW-0547">Nucleotide-binding</keyword>
<comment type="function">
    <text evidence="5">GTPase that associates with pre-60S ribosomal subunits in the nucleolus and is required for their nuclear export and maturation. May promote cell proliferation possibly by increasing p53/TP53 protein levels, and consequently those of its downstream product CDKN1A/p21, and decreasing RPL23A protein levels.</text>
</comment>
<evidence type="ECO:0000313" key="11">
    <source>
        <dbReference type="Proteomes" id="UP000276133"/>
    </source>
</evidence>
<dbReference type="GO" id="GO:0005730">
    <property type="term" value="C:nucleolus"/>
    <property type="evidence" value="ECO:0007669"/>
    <property type="project" value="UniProtKB-SubCell"/>
</dbReference>
<dbReference type="Gene3D" id="1.10.1580.10">
    <property type="match status" value="1"/>
</dbReference>
<dbReference type="Gene3D" id="3.40.50.300">
    <property type="entry name" value="P-loop containing nucleotide triphosphate hydrolases"/>
    <property type="match status" value="1"/>
</dbReference>
<feature type="compositionally biased region" description="Basic and acidic residues" evidence="8">
    <location>
        <begin position="484"/>
        <end position="507"/>
    </location>
</feature>
<feature type="region of interest" description="Disordered" evidence="8">
    <location>
        <begin position="463"/>
        <end position="507"/>
    </location>
</feature>
<dbReference type="Pfam" id="PF01926">
    <property type="entry name" value="MMR_HSR1"/>
    <property type="match status" value="1"/>
</dbReference>
<comment type="subunit">
    <text evidence="6">Interacts with LYAR and RPL23A. Interacts with the nuclear importin-beta receptor and, at a lower extent, with importin-alpha.</text>
</comment>
<evidence type="ECO:0000256" key="8">
    <source>
        <dbReference type="SAM" id="MobiDB-lite"/>
    </source>
</evidence>
<dbReference type="PANTHER" id="PTHR11089:SF9">
    <property type="entry name" value="NUCLEOLAR GTP-BINDING PROTEIN 2"/>
    <property type="match status" value="1"/>
</dbReference>
<dbReference type="SUPFAM" id="SSF52540">
    <property type="entry name" value="P-loop containing nucleoside triphosphate hydrolases"/>
    <property type="match status" value="1"/>
</dbReference>
<dbReference type="InterPro" id="IPR030378">
    <property type="entry name" value="G_CP_dom"/>
</dbReference>
<dbReference type="PROSITE" id="PS51721">
    <property type="entry name" value="G_CP"/>
    <property type="match status" value="1"/>
</dbReference>
<comment type="subcellular location">
    <subcellularLocation>
        <location evidence="1 7">Nucleus</location>
        <location evidence="1 7">Nucleolus</location>
    </subcellularLocation>
</comment>
<evidence type="ECO:0000256" key="4">
    <source>
        <dbReference type="ARBA" id="ARBA00023242"/>
    </source>
</evidence>
<comment type="caution">
    <text evidence="10">The sequence shown here is derived from an EMBL/GenBank/DDBJ whole genome shotgun (WGS) entry which is preliminary data.</text>
</comment>
<evidence type="ECO:0000256" key="1">
    <source>
        <dbReference type="ARBA" id="ARBA00004604"/>
    </source>
</evidence>
<feature type="compositionally biased region" description="Basic and acidic residues" evidence="8">
    <location>
        <begin position="1"/>
        <end position="16"/>
    </location>
</feature>
<evidence type="ECO:0000259" key="9">
    <source>
        <dbReference type="PROSITE" id="PS51721"/>
    </source>
</evidence>
<evidence type="ECO:0000256" key="6">
    <source>
        <dbReference type="ARBA" id="ARBA00065814"/>
    </source>
</evidence>
<reference evidence="10 11" key="1">
    <citation type="journal article" date="2018" name="Sci. Rep.">
        <title>Genomic signatures of local adaptation to the degree of environmental predictability in rotifers.</title>
        <authorList>
            <person name="Franch-Gras L."/>
            <person name="Hahn C."/>
            <person name="Garcia-Roger E.M."/>
            <person name="Carmona M.J."/>
            <person name="Serra M."/>
            <person name="Gomez A."/>
        </authorList>
    </citation>
    <scope>NUCLEOTIDE SEQUENCE [LARGE SCALE GENOMIC DNA]</scope>
    <source>
        <strain evidence="10">HYR1</strain>
    </source>
</reference>
<organism evidence="10 11">
    <name type="scientific">Brachionus plicatilis</name>
    <name type="common">Marine rotifer</name>
    <name type="synonym">Brachionus muelleri</name>
    <dbReference type="NCBI Taxonomy" id="10195"/>
    <lineage>
        <taxon>Eukaryota</taxon>
        <taxon>Metazoa</taxon>
        <taxon>Spiralia</taxon>
        <taxon>Gnathifera</taxon>
        <taxon>Rotifera</taxon>
        <taxon>Eurotatoria</taxon>
        <taxon>Monogononta</taxon>
        <taxon>Pseudotrocha</taxon>
        <taxon>Ploima</taxon>
        <taxon>Brachionidae</taxon>
        <taxon>Brachionus</taxon>
    </lineage>
</organism>
<keyword evidence="3 7" id="KW-0342">GTP-binding</keyword>
<evidence type="ECO:0000256" key="3">
    <source>
        <dbReference type="ARBA" id="ARBA00023134"/>
    </source>
</evidence>
<dbReference type="InterPro" id="IPR023179">
    <property type="entry name" value="GTP-bd_ortho_bundle_sf"/>
</dbReference>
<keyword evidence="11" id="KW-1185">Reference proteome</keyword>
<dbReference type="OrthoDB" id="444945at2759"/>
<dbReference type="GO" id="GO:0005525">
    <property type="term" value="F:GTP binding"/>
    <property type="evidence" value="ECO:0007669"/>
    <property type="project" value="UniProtKB-KW"/>
</dbReference>
<dbReference type="FunFam" id="3.40.50.300:FF:000559">
    <property type="entry name" value="Nuclear/nucleolar GTPase 2"/>
    <property type="match status" value="1"/>
</dbReference>
<dbReference type="InterPro" id="IPR027417">
    <property type="entry name" value="P-loop_NTPase"/>
</dbReference>
<sequence>MGKVQDNKSRVKDKIKSGSHSLNPDRANGKGGQNMRSKATIDRLNMYKNQKPVRTRSGKIIKAAPFQSWNTSGTQARVEPNRKWFGNTRVITQSALQTFQDEMNKAKADPYKLIIKPTNLPTTILNEKAKNERVHLLEFEPFENTFGPKAQRKKPQLNTCDLSEYAELVAKKADEYNAEKDKDLVQDNQGVTDEPMFALFKAGQSRRIWGELYKVIDSSDVIIQVLDARNPDGTRCKQVEAYIKKEKSHKHLIFVLNKCDLVPTWVTQKWVAILSQEHPTLAFHASLTNPFGKGALIQLLRQFGSLHKDRKQISVGFIGYPNTGKSSIINALRKKKVCNVAPIAGETKVWQYITLMKRIFLIDCPGVVYPHGDSETDIVLKGVVRVENIPSPEDHVEEVLKRVKKEYLQRTYKIYEYEDYLDFLEKLAMKTGKLNKGGESNISSVAKMVLNDYQRGKLPFYVRPPGTTDEEEATENKIASQEAVVEKSKDDEGFNEKETTEAKDEVSKLKKVKKAKEKFTKVLNTKQNKVKKQMNYEENQKRKRFNK</sequence>
<gene>
    <name evidence="10" type="ORF">BpHYR1_034245</name>
</gene>
<dbReference type="PANTHER" id="PTHR11089">
    <property type="entry name" value="GTP-BINDING PROTEIN-RELATED"/>
    <property type="match status" value="1"/>
</dbReference>
<evidence type="ECO:0000256" key="2">
    <source>
        <dbReference type="ARBA" id="ARBA00022741"/>
    </source>
</evidence>
<dbReference type="STRING" id="10195.A0A3M7Q5X1"/>
<evidence type="ECO:0000256" key="5">
    <source>
        <dbReference type="ARBA" id="ARBA00054763"/>
    </source>
</evidence>
<feature type="region of interest" description="Disordered" evidence="8">
    <location>
        <begin position="523"/>
        <end position="547"/>
    </location>
</feature>
<protein>
    <recommendedName>
        <fullName evidence="7">Nucleolar GTP-binding protein 2</fullName>
    </recommendedName>
</protein>
<dbReference type="AlphaFoldDB" id="A0A3M7Q5X1"/>
<dbReference type="InterPro" id="IPR006073">
    <property type="entry name" value="GTP-bd"/>
</dbReference>
<evidence type="ECO:0000256" key="7">
    <source>
        <dbReference type="RuleBase" id="RU364023"/>
    </source>
</evidence>
<keyword evidence="4 7" id="KW-0539">Nucleus</keyword>
<evidence type="ECO:0000313" key="10">
    <source>
        <dbReference type="EMBL" id="RNA06401.1"/>
    </source>
</evidence>
<dbReference type="Pfam" id="PF08153">
    <property type="entry name" value="NGP1NT"/>
    <property type="match status" value="1"/>
</dbReference>
<feature type="region of interest" description="Disordered" evidence="8">
    <location>
        <begin position="1"/>
        <end position="38"/>
    </location>
</feature>
<feature type="domain" description="CP-type G" evidence="9">
    <location>
        <begin position="209"/>
        <end position="370"/>
    </location>
</feature>
<dbReference type="InterPro" id="IPR024929">
    <property type="entry name" value="GNL2_CP_dom"/>
</dbReference>
<dbReference type="CDD" id="cd01858">
    <property type="entry name" value="NGP_1"/>
    <property type="match status" value="1"/>
</dbReference>
<proteinExistence type="inferred from homology"/>
<dbReference type="Proteomes" id="UP000276133">
    <property type="component" value="Unassembled WGS sequence"/>
</dbReference>